<gene>
    <name evidence="2" type="ORF">SAMN04487954_1119</name>
</gene>
<dbReference type="Pfam" id="PF18478">
    <property type="entry name" value="PIN_10"/>
    <property type="match status" value="1"/>
</dbReference>
<evidence type="ECO:0000313" key="2">
    <source>
        <dbReference type="EMBL" id="SDK06482.1"/>
    </source>
</evidence>
<dbReference type="InterPro" id="IPR041375">
    <property type="entry name" value="VapC45_PIN-like"/>
</dbReference>
<dbReference type="EMBL" id="FNES01000011">
    <property type="protein sequence ID" value="SDK06482.1"/>
    <property type="molecule type" value="Genomic_DNA"/>
</dbReference>
<dbReference type="Proteomes" id="UP000198525">
    <property type="component" value="Unassembled WGS sequence"/>
</dbReference>
<evidence type="ECO:0000313" key="3">
    <source>
        <dbReference type="Proteomes" id="UP000198525"/>
    </source>
</evidence>
<name>A0A1G8YUE6_9GAMM</name>
<feature type="domain" description="VapC45 PIN like" evidence="1">
    <location>
        <begin position="1"/>
        <end position="85"/>
    </location>
</feature>
<proteinExistence type="predicted"/>
<keyword evidence="3" id="KW-1185">Reference proteome</keyword>
<accession>A0A1G8YUE6</accession>
<organism evidence="2 3">
    <name type="scientific">Billgrantia gudaonensis</name>
    <dbReference type="NCBI Taxonomy" id="376427"/>
    <lineage>
        <taxon>Bacteria</taxon>
        <taxon>Pseudomonadati</taxon>
        <taxon>Pseudomonadota</taxon>
        <taxon>Gammaproteobacteria</taxon>
        <taxon>Oceanospirillales</taxon>
        <taxon>Halomonadaceae</taxon>
        <taxon>Billgrantia</taxon>
    </lineage>
</organism>
<sequence length="139" mass="16314">MHFFIDENLSHRIANALHHLAQLRTEKHSVVHAREFNARPGVPDQEWLERLQQEGNWVILSKDRFKKGDPERLAFENAGLTIINLGKDWSRRKVWDTAIQLIRWWPTISKEVTQTKGPMLYELPWGMSGKLKGRKLPKP</sequence>
<dbReference type="AlphaFoldDB" id="A0A1G8YUE6"/>
<dbReference type="OrthoDB" id="6956264at2"/>
<dbReference type="RefSeq" id="WP_089686901.1">
    <property type="nucleotide sequence ID" value="NZ_FNES01000011.1"/>
</dbReference>
<reference evidence="2 3" key="1">
    <citation type="submission" date="2016-10" db="EMBL/GenBank/DDBJ databases">
        <authorList>
            <person name="de Groot N.N."/>
        </authorList>
    </citation>
    <scope>NUCLEOTIDE SEQUENCE [LARGE SCALE GENOMIC DNA]</scope>
    <source>
        <strain evidence="2 3">CGMCC 1.6133</strain>
    </source>
</reference>
<evidence type="ECO:0000259" key="1">
    <source>
        <dbReference type="Pfam" id="PF18478"/>
    </source>
</evidence>
<protein>
    <recommendedName>
        <fullName evidence="1">VapC45 PIN like domain-containing protein</fullName>
    </recommendedName>
</protein>